<evidence type="ECO:0000256" key="14">
    <source>
        <dbReference type="HAMAP-Rule" id="MF_01006"/>
    </source>
</evidence>
<evidence type="ECO:0000256" key="7">
    <source>
        <dbReference type="ARBA" id="ARBA00022801"/>
    </source>
</evidence>
<evidence type="ECO:0000256" key="6">
    <source>
        <dbReference type="ARBA" id="ARBA00022692"/>
    </source>
</evidence>
<evidence type="ECO:0000256" key="12">
    <source>
        <dbReference type="ARBA" id="ARBA00032932"/>
    </source>
</evidence>
<evidence type="ECO:0000256" key="3">
    <source>
        <dbReference type="ARBA" id="ARBA00012374"/>
    </source>
</evidence>
<evidence type="ECO:0000256" key="11">
    <source>
        <dbReference type="ARBA" id="ARBA00032707"/>
    </source>
</evidence>
<keyword evidence="6 14" id="KW-0812">Transmembrane</keyword>
<evidence type="ECO:0000256" key="1">
    <source>
        <dbReference type="ARBA" id="ARBA00004651"/>
    </source>
</evidence>
<comment type="subcellular location">
    <subcellularLocation>
        <location evidence="1 14">Cell membrane</location>
        <topology evidence="1 14">Multi-pass membrane protein</topology>
    </subcellularLocation>
</comment>
<evidence type="ECO:0000256" key="8">
    <source>
        <dbReference type="ARBA" id="ARBA00022989"/>
    </source>
</evidence>
<comment type="function">
    <text evidence="14">Catalyzes the dephosphorylation of undecaprenyl diphosphate (UPP). Confers resistance to bacitracin.</text>
</comment>
<comment type="catalytic activity">
    <reaction evidence="13 14">
        <text>di-trans,octa-cis-undecaprenyl diphosphate + H2O = di-trans,octa-cis-undecaprenyl phosphate + phosphate + H(+)</text>
        <dbReference type="Rhea" id="RHEA:28094"/>
        <dbReference type="ChEBI" id="CHEBI:15377"/>
        <dbReference type="ChEBI" id="CHEBI:15378"/>
        <dbReference type="ChEBI" id="CHEBI:43474"/>
        <dbReference type="ChEBI" id="CHEBI:58405"/>
        <dbReference type="ChEBI" id="CHEBI:60392"/>
        <dbReference type="EC" id="3.6.1.27"/>
    </reaction>
</comment>
<keyword evidence="9 14" id="KW-0472">Membrane</keyword>
<organism evidence="15 16">
    <name type="scientific">Candidatus Magasanikbacteria bacterium CG_4_10_14_0_2_um_filter_37_12</name>
    <dbReference type="NCBI Taxonomy" id="1974637"/>
    <lineage>
        <taxon>Bacteria</taxon>
        <taxon>Candidatus Magasanikiibacteriota</taxon>
    </lineage>
</organism>
<dbReference type="PANTHER" id="PTHR30622:SF4">
    <property type="entry name" value="UNDECAPRENYL-DIPHOSPHATASE"/>
    <property type="match status" value="1"/>
</dbReference>
<dbReference type="Proteomes" id="UP000228568">
    <property type="component" value="Unassembled WGS sequence"/>
</dbReference>
<dbReference type="GO" id="GO:0071555">
    <property type="term" value="P:cell wall organization"/>
    <property type="evidence" value="ECO:0007669"/>
    <property type="project" value="UniProtKB-KW"/>
</dbReference>
<dbReference type="NCBIfam" id="TIGR00753">
    <property type="entry name" value="undec_PP_bacA"/>
    <property type="match status" value="1"/>
</dbReference>
<dbReference type="AlphaFoldDB" id="A0A2M7V7V5"/>
<dbReference type="InterPro" id="IPR003824">
    <property type="entry name" value="UppP"/>
</dbReference>
<feature type="transmembrane region" description="Helical" evidence="14">
    <location>
        <begin position="41"/>
        <end position="59"/>
    </location>
</feature>
<sequence>MVITQSIFLGVIQGLTEFLPVSSSGHLIFLPEFFGWADQGLAFDVVMHLGTLLALIIFFRKKLWNILKAVFFLVRKKELEMKDYESKMIDCKLGWLIVLSIIPAGIVGLLFGDWIETSLRSPVVIGVSLIFWGIVLGFADKYSRRLKIENQKSLGMLGWKNVLFIGCAQAVALIPGTSRSGITMTAGLLTKLDKKSVAEFSFFMSVPVIALAGFLKIIELWQNGLGDLSIVVLSIGFLASALSGLVAISGLMKIIQKWSFMPFVVYRVVVGIFIIIVYFL</sequence>
<keyword evidence="7 14" id="KW-0378">Hydrolase</keyword>
<accession>A0A2M7V7V5</accession>
<feature type="transmembrane region" description="Helical" evidence="14">
    <location>
        <begin position="197"/>
        <end position="218"/>
    </location>
</feature>
<evidence type="ECO:0000256" key="5">
    <source>
        <dbReference type="ARBA" id="ARBA00022475"/>
    </source>
</evidence>
<dbReference type="EMBL" id="PFPK01000029">
    <property type="protein sequence ID" value="PIZ94828.1"/>
    <property type="molecule type" value="Genomic_DNA"/>
</dbReference>
<evidence type="ECO:0000256" key="2">
    <source>
        <dbReference type="ARBA" id="ARBA00010621"/>
    </source>
</evidence>
<feature type="transmembrane region" description="Helical" evidence="14">
    <location>
        <begin position="121"/>
        <end position="139"/>
    </location>
</feature>
<name>A0A2M7V7V5_9BACT</name>
<dbReference type="GO" id="GO:0008360">
    <property type="term" value="P:regulation of cell shape"/>
    <property type="evidence" value="ECO:0007669"/>
    <property type="project" value="UniProtKB-KW"/>
</dbReference>
<feature type="transmembrane region" description="Helical" evidence="14">
    <location>
        <begin position="258"/>
        <end position="279"/>
    </location>
</feature>
<evidence type="ECO:0000256" key="13">
    <source>
        <dbReference type="ARBA" id="ARBA00047594"/>
    </source>
</evidence>
<feature type="transmembrane region" description="Helical" evidence="14">
    <location>
        <begin position="159"/>
        <end position="177"/>
    </location>
</feature>
<feature type="transmembrane region" description="Helical" evidence="14">
    <location>
        <begin position="7"/>
        <end position="29"/>
    </location>
</feature>
<evidence type="ECO:0000313" key="16">
    <source>
        <dbReference type="Proteomes" id="UP000228568"/>
    </source>
</evidence>
<evidence type="ECO:0000256" key="4">
    <source>
        <dbReference type="ARBA" id="ARBA00021581"/>
    </source>
</evidence>
<dbReference type="GO" id="GO:0050380">
    <property type="term" value="F:undecaprenyl-diphosphatase activity"/>
    <property type="evidence" value="ECO:0007669"/>
    <property type="project" value="UniProtKB-UniRule"/>
</dbReference>
<dbReference type="EC" id="3.6.1.27" evidence="3 14"/>
<feature type="transmembrane region" description="Helical" evidence="14">
    <location>
        <begin position="230"/>
        <end position="252"/>
    </location>
</feature>
<gene>
    <name evidence="14" type="primary">uppP</name>
    <name evidence="15" type="ORF">COX81_02615</name>
</gene>
<dbReference type="PANTHER" id="PTHR30622">
    <property type="entry name" value="UNDECAPRENYL-DIPHOSPHATASE"/>
    <property type="match status" value="1"/>
</dbReference>
<protein>
    <recommendedName>
        <fullName evidence="4 14">Undecaprenyl-diphosphatase</fullName>
        <ecNumber evidence="3 14">3.6.1.27</ecNumber>
    </recommendedName>
    <alternativeName>
        <fullName evidence="12 14">Bacitracin resistance protein</fullName>
    </alternativeName>
    <alternativeName>
        <fullName evidence="11 14">Undecaprenyl pyrophosphate phosphatase</fullName>
    </alternativeName>
</protein>
<proteinExistence type="inferred from homology"/>
<keyword evidence="14" id="KW-0961">Cell wall biogenesis/degradation</keyword>
<comment type="similarity">
    <text evidence="2 14">Belongs to the UppP family.</text>
</comment>
<dbReference type="GO" id="GO:0009252">
    <property type="term" value="P:peptidoglycan biosynthetic process"/>
    <property type="evidence" value="ECO:0007669"/>
    <property type="project" value="UniProtKB-KW"/>
</dbReference>
<keyword evidence="5 14" id="KW-1003">Cell membrane</keyword>
<evidence type="ECO:0000256" key="10">
    <source>
        <dbReference type="ARBA" id="ARBA00023251"/>
    </source>
</evidence>
<dbReference type="Pfam" id="PF02673">
    <property type="entry name" value="BacA"/>
    <property type="match status" value="1"/>
</dbReference>
<dbReference type="HAMAP" id="MF_01006">
    <property type="entry name" value="Undec_diphosphatase"/>
    <property type="match status" value="1"/>
</dbReference>
<keyword evidence="10 14" id="KW-0046">Antibiotic resistance</keyword>
<keyword evidence="8 14" id="KW-1133">Transmembrane helix</keyword>
<evidence type="ECO:0000256" key="9">
    <source>
        <dbReference type="ARBA" id="ARBA00023136"/>
    </source>
</evidence>
<feature type="transmembrane region" description="Helical" evidence="14">
    <location>
        <begin position="93"/>
        <end position="115"/>
    </location>
</feature>
<dbReference type="GO" id="GO:0046677">
    <property type="term" value="P:response to antibiotic"/>
    <property type="evidence" value="ECO:0007669"/>
    <property type="project" value="UniProtKB-UniRule"/>
</dbReference>
<dbReference type="NCBIfam" id="NF001393">
    <property type="entry name" value="PRK00281.2-4"/>
    <property type="match status" value="1"/>
</dbReference>
<comment type="caution">
    <text evidence="15">The sequence shown here is derived from an EMBL/GenBank/DDBJ whole genome shotgun (WGS) entry which is preliminary data.</text>
</comment>
<keyword evidence="14" id="KW-0133">Cell shape</keyword>
<keyword evidence="14" id="KW-0573">Peptidoglycan synthesis</keyword>
<evidence type="ECO:0000313" key="15">
    <source>
        <dbReference type="EMBL" id="PIZ94828.1"/>
    </source>
</evidence>
<comment type="miscellaneous">
    <text evidence="14">Bacitracin is thought to be involved in the inhibition of peptidoglycan synthesis by sequestering undecaprenyl diphosphate, thereby reducing the pool of lipid carrier available.</text>
</comment>
<reference evidence="16" key="1">
    <citation type="submission" date="2017-09" db="EMBL/GenBank/DDBJ databases">
        <title>Depth-based differentiation of microbial function through sediment-hosted aquifers and enrichment of novel symbionts in the deep terrestrial subsurface.</title>
        <authorList>
            <person name="Probst A.J."/>
            <person name="Ladd B."/>
            <person name="Jarett J.K."/>
            <person name="Geller-Mcgrath D.E."/>
            <person name="Sieber C.M.K."/>
            <person name="Emerson J.B."/>
            <person name="Anantharaman K."/>
            <person name="Thomas B.C."/>
            <person name="Malmstrom R."/>
            <person name="Stieglmeier M."/>
            <person name="Klingl A."/>
            <person name="Woyke T."/>
            <person name="Ryan C.M."/>
            <person name="Banfield J.F."/>
        </authorList>
    </citation>
    <scope>NUCLEOTIDE SEQUENCE [LARGE SCALE GENOMIC DNA]</scope>
</reference>
<dbReference type="GO" id="GO:0005886">
    <property type="term" value="C:plasma membrane"/>
    <property type="evidence" value="ECO:0007669"/>
    <property type="project" value="UniProtKB-SubCell"/>
</dbReference>